<dbReference type="Proteomes" id="UP001161247">
    <property type="component" value="Chromosome 3"/>
</dbReference>
<dbReference type="GO" id="GO:0009805">
    <property type="term" value="P:coumarin biosynthetic process"/>
    <property type="evidence" value="ECO:0007669"/>
    <property type="project" value="UniProtKB-ARBA"/>
</dbReference>
<dbReference type="Pfam" id="PF03171">
    <property type="entry name" value="2OG-FeII_Oxy"/>
    <property type="match status" value="1"/>
</dbReference>
<organism evidence="5 6">
    <name type="scientific">Oldenlandia corymbosa var. corymbosa</name>
    <dbReference type="NCBI Taxonomy" id="529605"/>
    <lineage>
        <taxon>Eukaryota</taxon>
        <taxon>Viridiplantae</taxon>
        <taxon>Streptophyta</taxon>
        <taxon>Embryophyta</taxon>
        <taxon>Tracheophyta</taxon>
        <taxon>Spermatophyta</taxon>
        <taxon>Magnoliopsida</taxon>
        <taxon>eudicotyledons</taxon>
        <taxon>Gunneridae</taxon>
        <taxon>Pentapetalae</taxon>
        <taxon>asterids</taxon>
        <taxon>lamiids</taxon>
        <taxon>Gentianales</taxon>
        <taxon>Rubiaceae</taxon>
        <taxon>Rubioideae</taxon>
        <taxon>Spermacoceae</taxon>
        <taxon>Hedyotis-Oldenlandia complex</taxon>
        <taxon>Oldenlandia</taxon>
    </lineage>
</organism>
<keyword evidence="3" id="KW-0560">Oxidoreductase</keyword>
<proteinExistence type="inferred from homology"/>
<accession>A0AAV1CSZ6</accession>
<dbReference type="Gene3D" id="2.60.120.330">
    <property type="entry name" value="B-lactam Antibiotic, Isopenicillin N Synthase, Chain"/>
    <property type="match status" value="1"/>
</dbReference>
<keyword evidence="6" id="KW-1185">Reference proteome</keyword>
<evidence type="ECO:0000313" key="5">
    <source>
        <dbReference type="EMBL" id="CAI9098476.1"/>
    </source>
</evidence>
<dbReference type="InterPro" id="IPR005123">
    <property type="entry name" value="Oxoglu/Fe-dep_dioxygenase_dom"/>
</dbReference>
<sequence>MVNEEKRATHKTTVPINRMATNSEIPTIDLSPFFNLVDDDEDKSKKKVAEMIIEACSEYGFFQVVNHGVPLHLLNKTMELSKIYFTFPDEEKLKCSPKAGALLPAGYSKQPEVSPNKNEYLVMFSADTGHNLLPTNPPEFKESLEELFSYLSKTSQILESIINDCLGLPPNFLKEFNHDRSWDLLVAFHYFPATEMEDTGLLEHEDVNCISFVVQDEAGGLEVRKDGQWIPVVPEPGKIVVNIGDVIQVLSNTKFKSATHRVVRPKGRSRHSLAFFYSLHGDKWVEPLPPFTKEIGEPAKYKGFFYKEYQDMRRKSMTHTPARAEDIIRITHYSV</sequence>
<evidence type="ECO:0000256" key="3">
    <source>
        <dbReference type="RuleBase" id="RU003682"/>
    </source>
</evidence>
<dbReference type="Pfam" id="PF14226">
    <property type="entry name" value="DIOX_N"/>
    <property type="match status" value="1"/>
</dbReference>
<dbReference type="SUPFAM" id="SSF51197">
    <property type="entry name" value="Clavaminate synthase-like"/>
    <property type="match status" value="1"/>
</dbReference>
<dbReference type="InterPro" id="IPR027443">
    <property type="entry name" value="IPNS-like_sf"/>
</dbReference>
<dbReference type="EMBL" id="OX459120">
    <property type="protein sequence ID" value="CAI9098476.1"/>
    <property type="molecule type" value="Genomic_DNA"/>
</dbReference>
<dbReference type="InterPro" id="IPR050231">
    <property type="entry name" value="Iron_ascorbate_oxido_reductase"/>
</dbReference>
<dbReference type="InterPro" id="IPR044861">
    <property type="entry name" value="IPNS-like_FE2OG_OXY"/>
</dbReference>
<dbReference type="GO" id="GO:0016706">
    <property type="term" value="F:2-oxoglutarate-dependent dioxygenase activity"/>
    <property type="evidence" value="ECO:0007669"/>
    <property type="project" value="UniProtKB-ARBA"/>
</dbReference>
<keyword evidence="2 3" id="KW-0408">Iron</keyword>
<dbReference type="GO" id="GO:0002238">
    <property type="term" value="P:response to molecule of fungal origin"/>
    <property type="evidence" value="ECO:0007669"/>
    <property type="project" value="UniProtKB-ARBA"/>
</dbReference>
<dbReference type="PANTHER" id="PTHR47990">
    <property type="entry name" value="2-OXOGLUTARATE (2OG) AND FE(II)-DEPENDENT OXYGENASE SUPERFAMILY PROTEIN-RELATED"/>
    <property type="match status" value="1"/>
</dbReference>
<feature type="domain" description="Fe2OG dioxygenase" evidence="4">
    <location>
        <begin position="181"/>
        <end position="279"/>
    </location>
</feature>
<name>A0AAV1CSZ6_OLDCO</name>
<gene>
    <name evidence="5" type="ORF">OLC1_LOCUS8674</name>
</gene>
<dbReference type="PROSITE" id="PS51471">
    <property type="entry name" value="FE2OG_OXY"/>
    <property type="match status" value="1"/>
</dbReference>
<evidence type="ECO:0000313" key="6">
    <source>
        <dbReference type="Proteomes" id="UP001161247"/>
    </source>
</evidence>
<dbReference type="AlphaFoldDB" id="A0AAV1CSZ6"/>
<dbReference type="GO" id="GO:0046872">
    <property type="term" value="F:metal ion binding"/>
    <property type="evidence" value="ECO:0007669"/>
    <property type="project" value="UniProtKB-KW"/>
</dbReference>
<evidence type="ECO:0000256" key="1">
    <source>
        <dbReference type="ARBA" id="ARBA00022723"/>
    </source>
</evidence>
<comment type="similarity">
    <text evidence="3">Belongs to the iron/ascorbate-dependent oxidoreductase family.</text>
</comment>
<evidence type="ECO:0000256" key="2">
    <source>
        <dbReference type="ARBA" id="ARBA00023004"/>
    </source>
</evidence>
<evidence type="ECO:0000259" key="4">
    <source>
        <dbReference type="PROSITE" id="PS51471"/>
    </source>
</evidence>
<dbReference type="InterPro" id="IPR026992">
    <property type="entry name" value="DIOX_N"/>
</dbReference>
<keyword evidence="1 3" id="KW-0479">Metal-binding</keyword>
<reference evidence="5" key="1">
    <citation type="submission" date="2023-03" db="EMBL/GenBank/DDBJ databases">
        <authorList>
            <person name="Julca I."/>
        </authorList>
    </citation>
    <scope>NUCLEOTIDE SEQUENCE</scope>
</reference>
<protein>
    <submittedName>
        <fullName evidence="5">OLC1v1035127C1</fullName>
    </submittedName>
</protein>